<keyword evidence="2" id="KW-1185">Reference proteome</keyword>
<dbReference type="RefSeq" id="WP_154174621.1">
    <property type="nucleotide sequence ID" value="NZ_WJXZ01000004.1"/>
</dbReference>
<evidence type="ECO:0000313" key="1">
    <source>
        <dbReference type="EMBL" id="MRS61218.1"/>
    </source>
</evidence>
<name>A0A7K0EIC7_9BACT</name>
<dbReference type="EMBL" id="WJXZ01000004">
    <property type="protein sequence ID" value="MRS61218.1"/>
    <property type="molecule type" value="Genomic_DNA"/>
</dbReference>
<accession>A0A7K0EIC7</accession>
<dbReference type="AlphaFoldDB" id="A0A7K0EIC7"/>
<proteinExistence type="predicted"/>
<reference evidence="1 2" key="1">
    <citation type="journal article" date="2018" name="Antonie Van Leeuwenhoek">
        <title>Larkinella terrae sp. nov., isolated from soil on Jeju Island, South Korea.</title>
        <authorList>
            <person name="Ten L.N."/>
            <person name="Jeon J."/>
            <person name="Park S.J."/>
            <person name="Park S."/>
            <person name="Lee S.Y."/>
            <person name="Kim M.K."/>
            <person name="Jung H.Y."/>
        </authorList>
    </citation>
    <scope>NUCLEOTIDE SEQUENCE [LARGE SCALE GENOMIC DNA]</scope>
    <source>
        <strain evidence="1 2">KCTC 52001</strain>
    </source>
</reference>
<sequence length="146" mass="17636">MRQLFKKYRLLRQRRQLIRAILAEYPQWKEEAPEGIIGYYLSELVAHYATAEMNCRENNQPLPSCPNLLRKVIAYQARWLDDPLYYAIRCHTILFEKVLLEQEVVQLRQRLQTYSQHTEKLWEVTDEVSQQLFDLHKTTQITNRQN</sequence>
<comment type="caution">
    <text evidence="1">The sequence shown here is derived from an EMBL/GenBank/DDBJ whole genome shotgun (WGS) entry which is preliminary data.</text>
</comment>
<organism evidence="1 2">
    <name type="scientific">Larkinella terrae</name>
    <dbReference type="NCBI Taxonomy" id="2025311"/>
    <lineage>
        <taxon>Bacteria</taxon>
        <taxon>Pseudomonadati</taxon>
        <taxon>Bacteroidota</taxon>
        <taxon>Cytophagia</taxon>
        <taxon>Cytophagales</taxon>
        <taxon>Spirosomataceae</taxon>
        <taxon>Larkinella</taxon>
    </lineage>
</organism>
<evidence type="ECO:0000313" key="2">
    <source>
        <dbReference type="Proteomes" id="UP000441754"/>
    </source>
</evidence>
<dbReference type="Proteomes" id="UP000441754">
    <property type="component" value="Unassembled WGS sequence"/>
</dbReference>
<protein>
    <submittedName>
        <fullName evidence="1">Uncharacterized protein</fullName>
    </submittedName>
</protein>
<gene>
    <name evidence="1" type="ORF">GJJ30_07935</name>
</gene>